<feature type="region of interest" description="Disordered" evidence="2">
    <location>
        <begin position="855"/>
        <end position="875"/>
    </location>
</feature>
<keyword evidence="3" id="KW-0472">Membrane</keyword>
<evidence type="ECO:0000256" key="1">
    <source>
        <dbReference type="SAM" id="Coils"/>
    </source>
</evidence>
<comment type="caution">
    <text evidence="4">The sequence shown here is derived from an EMBL/GenBank/DDBJ whole genome shotgun (WGS) entry which is preliminary data.</text>
</comment>
<reference evidence="5" key="1">
    <citation type="submission" date="2017-09" db="EMBL/GenBank/DDBJ databases">
        <title>FDA dAtabase for Regulatory Grade micrObial Sequences (FDA-ARGOS): Supporting development and validation of Infectious Disease Dx tests.</title>
        <authorList>
            <person name="Minogue T."/>
            <person name="Wolcott M."/>
            <person name="Wasieloski L."/>
            <person name="Aguilar W."/>
            <person name="Moore D."/>
            <person name="Tallon L."/>
            <person name="Sadzewicz L."/>
            <person name="Ott S."/>
            <person name="Zhao X."/>
            <person name="Nagaraj S."/>
            <person name="Vavikolanu K."/>
            <person name="Aluvathingal J."/>
            <person name="Nadendla S."/>
            <person name="Sichtig H."/>
        </authorList>
    </citation>
    <scope>NUCLEOTIDE SEQUENCE [LARGE SCALE GENOMIC DNA]</scope>
    <source>
        <strain evidence="5">FDAARGOS_390</strain>
    </source>
</reference>
<name>A0A2A7S8Y4_BURGA</name>
<feature type="transmembrane region" description="Helical" evidence="3">
    <location>
        <begin position="559"/>
        <end position="587"/>
    </location>
</feature>
<feature type="coiled-coil region" evidence="1">
    <location>
        <begin position="143"/>
        <end position="187"/>
    </location>
</feature>
<evidence type="ECO:0000313" key="5">
    <source>
        <dbReference type="Proteomes" id="UP000220629"/>
    </source>
</evidence>
<sequence>MNDADKLRVMLDTITAWTQSAQDALKRASKPAEAFNKDIEKLGEELDRLGKQQDSVKSFRAMRGELAGTSKELAAAQARFNALSRGMRASGAPSQQMIGELASARGALIELGTRHKSQTQAVRELRDELGRAGLGTRELAAHHRKLNADIADTRSALDRATQAEERRKRLAENAQVLKETGESLREAGKSVLEGLHKAIDASKEVDDARAQIRALGVDEQTARQAERYARTANSPGISMAGSLGLMRDSLQMTSTEALAETLSTAVAKMQFSNLAKYDDKEAKANNAKVTALLAVAHDRDGFKDIAGIARETDAIQKLMNISAGDIKPAEWAGFMKAGGDAAKGLSTDALYFQMRSLFDTVGSGAAAGKGMAALVNQLAQGHTTAKATQNLVDLGFIDRKAVHHGKDGAVTGFDQGALRGDALLQSSPLAWVDAVLVPALAKKGIKDDDKVAELLNSILPNADAAKLLMSIYQHRSDMKQDEESSSKAAGVDASAQAASGLTRAKEAAVHAQFDTLKAHIGETVTPLYNSGLDMAVGALTKLNAFITNHSGATRVIGTVVAALAGLVFGLGSLLGVLSSVVGAYALVRNTMSVLGLRGSLLTRGLGLASGGWRMLAGSATAAGRVLASTASSVGGAMSTLGTRALDAAGAAWRGLGNGAAAGSRIARNTWTAGRGAAGAVGSRLASAGGSIWNALGSGAARAASGLRLVGGAVTTVGRLLLTTPIGAVIAVIALAAYAIYRNWEPIKAFLVSMGEAIGRVFSWIGEQLSSVFGGSLSGILQTILNWSPIGAFYQVFAGVLKWFGVDLPGTFTEFGANLIKRLIDGVSSISLSGLWKSITDNPIYKALFGDAKEEPAGQDPAAAGGTPEQQAAQRAARVKTGAKAAAAAISGAAAALPAGAAAVPPPSAPITMPTVPIDRRPPLNAAAHGTPFHAPTVSSNVTINVYPTPGMDERAVANLIKAALDKQAAQDRQRATAALTD</sequence>
<keyword evidence="3" id="KW-1133">Transmembrane helix</keyword>
<keyword evidence="3" id="KW-0812">Transmembrane</keyword>
<dbReference type="EMBL" id="PDDY01000004">
    <property type="protein sequence ID" value="PEH40016.1"/>
    <property type="molecule type" value="Genomic_DNA"/>
</dbReference>
<evidence type="ECO:0000256" key="3">
    <source>
        <dbReference type="SAM" id="Phobius"/>
    </source>
</evidence>
<evidence type="ECO:0000313" key="4">
    <source>
        <dbReference type="EMBL" id="PEH40016.1"/>
    </source>
</evidence>
<dbReference type="RefSeq" id="WP_098154675.1">
    <property type="nucleotide sequence ID" value="NZ_CADEXG010000003.1"/>
</dbReference>
<proteinExistence type="predicted"/>
<feature type="transmembrane region" description="Helical" evidence="3">
    <location>
        <begin position="719"/>
        <end position="740"/>
    </location>
</feature>
<accession>A0A2A7S8Y4</accession>
<dbReference type="Proteomes" id="UP000220629">
    <property type="component" value="Unassembled WGS sequence"/>
</dbReference>
<gene>
    <name evidence="4" type="ORF">CRM94_38030</name>
</gene>
<keyword evidence="1" id="KW-0175">Coiled coil</keyword>
<protein>
    <submittedName>
        <fullName evidence="4">Uncharacterized protein</fullName>
    </submittedName>
</protein>
<dbReference type="AlphaFoldDB" id="A0A2A7S8Y4"/>
<organism evidence="4 5">
    <name type="scientific">Burkholderia gladioli</name>
    <name type="common">Pseudomonas marginata</name>
    <name type="synonym">Phytomonas marginata</name>
    <dbReference type="NCBI Taxonomy" id="28095"/>
    <lineage>
        <taxon>Bacteria</taxon>
        <taxon>Pseudomonadati</taxon>
        <taxon>Pseudomonadota</taxon>
        <taxon>Betaproteobacteria</taxon>
        <taxon>Burkholderiales</taxon>
        <taxon>Burkholderiaceae</taxon>
        <taxon>Burkholderia</taxon>
    </lineage>
</organism>
<evidence type="ECO:0000256" key="2">
    <source>
        <dbReference type="SAM" id="MobiDB-lite"/>
    </source>
</evidence>